<evidence type="ECO:0000256" key="1">
    <source>
        <dbReference type="SAM" id="MobiDB-lite"/>
    </source>
</evidence>
<evidence type="ECO:0000313" key="3">
    <source>
        <dbReference type="Proteomes" id="UP001219518"/>
    </source>
</evidence>
<gene>
    <name evidence="2" type="ORF">KUF71_021561</name>
</gene>
<dbReference type="Proteomes" id="UP001219518">
    <property type="component" value="Unassembled WGS sequence"/>
</dbReference>
<protein>
    <submittedName>
        <fullName evidence="2">Rho guanine nucleotide exchange factor 18</fullName>
    </submittedName>
</protein>
<reference evidence="2" key="2">
    <citation type="journal article" date="2023" name="BMC Genomics">
        <title>Pest status, molecular evolution, and epigenetic factors derived from the genome assembly of Frankliniella fusca, a thysanopteran phytovirus vector.</title>
        <authorList>
            <person name="Catto M.A."/>
            <person name="Labadie P.E."/>
            <person name="Jacobson A.L."/>
            <person name="Kennedy G.G."/>
            <person name="Srinivasan R."/>
            <person name="Hunt B.G."/>
        </authorList>
    </citation>
    <scope>NUCLEOTIDE SEQUENCE</scope>
    <source>
        <strain evidence="2">PL_HMW_Pooled</strain>
    </source>
</reference>
<reference evidence="2" key="1">
    <citation type="submission" date="2021-07" db="EMBL/GenBank/DDBJ databases">
        <authorList>
            <person name="Catto M.A."/>
            <person name="Jacobson A."/>
            <person name="Kennedy G."/>
            <person name="Labadie P."/>
            <person name="Hunt B.G."/>
            <person name="Srinivasan R."/>
        </authorList>
    </citation>
    <scope>NUCLEOTIDE SEQUENCE</scope>
    <source>
        <strain evidence="2">PL_HMW_Pooled</strain>
        <tissue evidence="2">Head</tissue>
    </source>
</reference>
<keyword evidence="3" id="KW-1185">Reference proteome</keyword>
<accession>A0AAE1L9R8</accession>
<comment type="caution">
    <text evidence="2">The sequence shown here is derived from an EMBL/GenBank/DDBJ whole genome shotgun (WGS) entry which is preliminary data.</text>
</comment>
<sequence length="88" mass="9469">MSRMRRFGYFVINASRGCRQGAFAVRSWCVAASWRWKCGASSPMVSTVVGQVIEIRSGPQPGPGPGPGQAHNIERGKRSSPGLARPPD</sequence>
<name>A0AAE1L9R8_9NEOP</name>
<proteinExistence type="predicted"/>
<organism evidence="2 3">
    <name type="scientific">Frankliniella fusca</name>
    <dbReference type="NCBI Taxonomy" id="407009"/>
    <lineage>
        <taxon>Eukaryota</taxon>
        <taxon>Metazoa</taxon>
        <taxon>Ecdysozoa</taxon>
        <taxon>Arthropoda</taxon>
        <taxon>Hexapoda</taxon>
        <taxon>Insecta</taxon>
        <taxon>Pterygota</taxon>
        <taxon>Neoptera</taxon>
        <taxon>Paraneoptera</taxon>
        <taxon>Thysanoptera</taxon>
        <taxon>Terebrantia</taxon>
        <taxon>Thripoidea</taxon>
        <taxon>Thripidae</taxon>
        <taxon>Frankliniella</taxon>
    </lineage>
</organism>
<evidence type="ECO:0000313" key="2">
    <source>
        <dbReference type="EMBL" id="KAK3911991.1"/>
    </source>
</evidence>
<feature type="region of interest" description="Disordered" evidence="1">
    <location>
        <begin position="55"/>
        <end position="88"/>
    </location>
</feature>
<dbReference type="AlphaFoldDB" id="A0AAE1L9R8"/>
<dbReference type="EMBL" id="JAHWGI010000289">
    <property type="protein sequence ID" value="KAK3911991.1"/>
    <property type="molecule type" value="Genomic_DNA"/>
</dbReference>